<dbReference type="Proteomes" id="UP001337655">
    <property type="component" value="Unassembled WGS sequence"/>
</dbReference>
<evidence type="ECO:0008006" key="7">
    <source>
        <dbReference type="Google" id="ProtNLM"/>
    </source>
</evidence>
<dbReference type="CDD" id="cd07061">
    <property type="entry name" value="HP_HAP_like"/>
    <property type="match status" value="1"/>
</dbReference>
<evidence type="ECO:0000313" key="5">
    <source>
        <dbReference type="EMBL" id="KAK5175349.1"/>
    </source>
</evidence>
<protein>
    <recommendedName>
        <fullName evidence="7">3-phytase</fullName>
    </recommendedName>
</protein>
<dbReference type="EMBL" id="JAVRRT010000001">
    <property type="protein sequence ID" value="KAK5175349.1"/>
    <property type="molecule type" value="Genomic_DNA"/>
</dbReference>
<evidence type="ECO:0000256" key="4">
    <source>
        <dbReference type="PIRSR" id="PIRSR000894-2"/>
    </source>
</evidence>
<sequence>MASTLIACFAVLALVFFPDFYPFTSPLTAWRLASKAPGQEETAGVSKAWDLRYHLGGNGPWIPKLNGTTGGNINVPKGCKVEQVHMISRHAERYPTVPAGLKMLDLYNRIQEANVTLHGDLAFANDWNFFTSTPADHFESLVSTGIYAGTLEAFQTGVKLRTRYKDLLDDTLIKGRLSFWASDSERVVDTAQYFAAGCFGIDWQDLATLHIIPETTDRGGDTLTPGRTCLRYREDMDGFGHGYGYRMTDEFRSTYEPTVVNRLAEDNPDFLFVEDEIFTMQLMCGFETISKGSSPWCAVFTQEEMESFEYARDVIHYYRAGPGNPYSASLGWLWLNATANLLREGPEVGQMLLSFVHDGDIIPLLSALDLLQQTPDLPVAYVLHNRTWRTSDIVPMGGRLIFERLSCAQQPHCWSNAPFYPNHVYCEEQKDEIFVRLNINDGIVAIPECDDGPGSSCPLEMFLYRVLKRGSEIDEFRYICGLGADAPNRITFLHQ</sequence>
<dbReference type="SUPFAM" id="SSF53254">
    <property type="entry name" value="Phosphoglycerate mutase-like"/>
    <property type="match status" value="1"/>
</dbReference>
<keyword evidence="6" id="KW-1185">Reference proteome</keyword>
<comment type="caution">
    <text evidence="5">The sequence shown here is derived from an EMBL/GenBank/DDBJ whole genome shotgun (WGS) entry which is preliminary data.</text>
</comment>
<dbReference type="AlphaFoldDB" id="A0AAV9PN49"/>
<evidence type="ECO:0000313" key="6">
    <source>
        <dbReference type="Proteomes" id="UP001337655"/>
    </source>
</evidence>
<dbReference type="GO" id="GO:0009277">
    <property type="term" value="C:fungal-type cell wall"/>
    <property type="evidence" value="ECO:0007669"/>
    <property type="project" value="TreeGrafter"/>
</dbReference>
<dbReference type="PANTHER" id="PTHR20963:SF18">
    <property type="entry name" value="ACID PHOSPHATASE PHO11-RELATED"/>
    <property type="match status" value="1"/>
</dbReference>
<proteinExistence type="predicted"/>
<evidence type="ECO:0000256" key="2">
    <source>
        <dbReference type="ARBA" id="ARBA00023180"/>
    </source>
</evidence>
<dbReference type="PANTHER" id="PTHR20963">
    <property type="entry name" value="MULTIPLE INOSITOL POLYPHOSPHATE PHOSPHATASE-RELATED"/>
    <property type="match status" value="1"/>
</dbReference>
<feature type="active site" description="Nucleophile" evidence="3">
    <location>
        <position position="90"/>
    </location>
</feature>
<keyword evidence="1" id="KW-0378">Hydrolase</keyword>
<evidence type="ECO:0000256" key="1">
    <source>
        <dbReference type="ARBA" id="ARBA00022801"/>
    </source>
</evidence>
<feature type="disulfide bond" evidence="4">
    <location>
        <begin position="284"/>
        <end position="297"/>
    </location>
</feature>
<dbReference type="GO" id="GO:0003993">
    <property type="term" value="F:acid phosphatase activity"/>
    <property type="evidence" value="ECO:0007669"/>
    <property type="project" value="TreeGrafter"/>
</dbReference>
<dbReference type="PIRSF" id="PIRSF000894">
    <property type="entry name" value="Acid_phosphatase"/>
    <property type="match status" value="1"/>
</dbReference>
<dbReference type="InterPro" id="IPR016274">
    <property type="entry name" value="Histidine_acid_Pase_euk"/>
</dbReference>
<dbReference type="Gene3D" id="3.40.50.1240">
    <property type="entry name" value="Phosphoglycerate mutase-like"/>
    <property type="match status" value="1"/>
</dbReference>
<dbReference type="Pfam" id="PF00328">
    <property type="entry name" value="His_Phos_2"/>
    <property type="match status" value="1"/>
</dbReference>
<dbReference type="InterPro" id="IPR000560">
    <property type="entry name" value="His_Pase_clade-2"/>
</dbReference>
<dbReference type="InterPro" id="IPR029033">
    <property type="entry name" value="His_PPase_superfam"/>
</dbReference>
<keyword evidence="2" id="KW-0325">Glycoprotein</keyword>
<keyword evidence="4" id="KW-1015">Disulfide bond</keyword>
<feature type="active site" description="Proton donor" evidence="3">
    <location>
        <position position="358"/>
    </location>
</feature>
<accession>A0AAV9PN49</accession>
<name>A0AAV9PN49_9PEZI</name>
<feature type="disulfide bond" evidence="4">
    <location>
        <begin position="449"/>
        <end position="457"/>
    </location>
</feature>
<feature type="disulfide bond" evidence="4">
    <location>
        <begin position="79"/>
        <end position="407"/>
    </location>
</feature>
<organism evidence="5 6">
    <name type="scientific">Saxophila tyrrhenica</name>
    <dbReference type="NCBI Taxonomy" id="1690608"/>
    <lineage>
        <taxon>Eukaryota</taxon>
        <taxon>Fungi</taxon>
        <taxon>Dikarya</taxon>
        <taxon>Ascomycota</taxon>
        <taxon>Pezizomycotina</taxon>
        <taxon>Dothideomycetes</taxon>
        <taxon>Dothideomycetidae</taxon>
        <taxon>Mycosphaerellales</taxon>
        <taxon>Extremaceae</taxon>
        <taxon>Saxophila</taxon>
    </lineage>
</organism>
<dbReference type="GeneID" id="89921838"/>
<reference evidence="5 6" key="1">
    <citation type="submission" date="2023-08" db="EMBL/GenBank/DDBJ databases">
        <title>Black Yeasts Isolated from many extreme environments.</title>
        <authorList>
            <person name="Coleine C."/>
            <person name="Stajich J.E."/>
            <person name="Selbmann L."/>
        </authorList>
    </citation>
    <scope>NUCLEOTIDE SEQUENCE [LARGE SCALE GENOMIC DNA]</scope>
    <source>
        <strain evidence="5 6">CCFEE 5935</strain>
    </source>
</reference>
<dbReference type="RefSeq" id="XP_064663987.1">
    <property type="nucleotide sequence ID" value="XM_064797753.1"/>
</dbReference>
<evidence type="ECO:0000256" key="3">
    <source>
        <dbReference type="PIRSR" id="PIRSR000894-1"/>
    </source>
</evidence>
<gene>
    <name evidence="5" type="ORF">LTR77_000488</name>
</gene>